<gene>
    <name evidence="1" type="ORF">PR048_004317</name>
</gene>
<proteinExistence type="predicted"/>
<organism evidence="1 2">
    <name type="scientific">Dryococelus australis</name>
    <dbReference type="NCBI Taxonomy" id="614101"/>
    <lineage>
        <taxon>Eukaryota</taxon>
        <taxon>Metazoa</taxon>
        <taxon>Ecdysozoa</taxon>
        <taxon>Arthropoda</taxon>
        <taxon>Hexapoda</taxon>
        <taxon>Insecta</taxon>
        <taxon>Pterygota</taxon>
        <taxon>Neoptera</taxon>
        <taxon>Polyneoptera</taxon>
        <taxon>Phasmatodea</taxon>
        <taxon>Verophasmatodea</taxon>
        <taxon>Anareolatae</taxon>
        <taxon>Phasmatidae</taxon>
        <taxon>Eurycanthinae</taxon>
        <taxon>Dryococelus</taxon>
    </lineage>
</organism>
<comment type="caution">
    <text evidence="1">The sequence shown here is derived from an EMBL/GenBank/DDBJ whole genome shotgun (WGS) entry which is preliminary data.</text>
</comment>
<accession>A0ABQ9I545</accession>
<protein>
    <submittedName>
        <fullName evidence="1">Uncharacterized protein</fullName>
    </submittedName>
</protein>
<evidence type="ECO:0000313" key="1">
    <source>
        <dbReference type="EMBL" id="KAJ8891764.1"/>
    </source>
</evidence>
<name>A0ABQ9I545_9NEOP</name>
<dbReference type="EMBL" id="JARBHB010000002">
    <property type="protein sequence ID" value="KAJ8891764.1"/>
    <property type="molecule type" value="Genomic_DNA"/>
</dbReference>
<sequence length="280" mass="31643">MASKVTVEGKELDLQEALNHLASRLKGLQCEKSDLKRQVTNTPVNSNGDRSDLSGNALMHVRNFTLLPTIPVFSGKPEDNAANVCNWSESEQLAFVKLRLASEALYFILDDSACQEAETYEEVKHLLELFDRKHTTLGKFTRISLKQTFKEVLESAINVVEADKHPGKEQDTSVKSFSKSVFAVERNGDKHFFCHKVGYKIKDCCKRAKGMYNECVQRRVNRARYQMLMLTRMPRDWTSHESQSHVKCIPAAVSGDDLNDLTVSVTYRVRPLKMLIGTGA</sequence>
<reference evidence="1 2" key="1">
    <citation type="submission" date="2023-02" db="EMBL/GenBank/DDBJ databases">
        <title>LHISI_Scaffold_Assembly.</title>
        <authorList>
            <person name="Stuart O.P."/>
            <person name="Cleave R."/>
            <person name="Magrath M.J.L."/>
            <person name="Mikheyev A.S."/>
        </authorList>
    </citation>
    <scope>NUCLEOTIDE SEQUENCE [LARGE SCALE GENOMIC DNA]</scope>
    <source>
        <strain evidence="1">Daus_M_001</strain>
        <tissue evidence="1">Leg muscle</tissue>
    </source>
</reference>
<evidence type="ECO:0000313" key="2">
    <source>
        <dbReference type="Proteomes" id="UP001159363"/>
    </source>
</evidence>
<dbReference type="Proteomes" id="UP001159363">
    <property type="component" value="Chromosome 2"/>
</dbReference>
<keyword evidence="2" id="KW-1185">Reference proteome</keyword>